<evidence type="ECO:0000313" key="2">
    <source>
        <dbReference type="Proteomes" id="UP000192266"/>
    </source>
</evidence>
<keyword evidence="2" id="KW-1185">Reference proteome</keyword>
<gene>
    <name evidence="1" type="ORF">SAMN00120144_2642</name>
</gene>
<dbReference type="STRING" id="645990.SAMN00120144_2642"/>
<dbReference type="AlphaFoldDB" id="A0A1W1VK89"/>
<reference evidence="1 2" key="1">
    <citation type="submission" date="2017-04" db="EMBL/GenBank/DDBJ databases">
        <authorList>
            <person name="Afonso C.L."/>
            <person name="Miller P.J."/>
            <person name="Scott M.A."/>
            <person name="Spackman E."/>
            <person name="Goraichik I."/>
            <person name="Dimitrov K.M."/>
            <person name="Suarez D.L."/>
            <person name="Swayne D.E."/>
        </authorList>
    </citation>
    <scope>NUCLEOTIDE SEQUENCE [LARGE SCALE GENOMIC DNA]</scope>
    <source>
        <strain evidence="1 2">DSM 11622</strain>
    </source>
</reference>
<accession>A0A1W1VK89</accession>
<evidence type="ECO:0000313" key="1">
    <source>
        <dbReference type="EMBL" id="SMB93481.1"/>
    </source>
</evidence>
<dbReference type="OrthoDB" id="531817at2"/>
<dbReference type="Proteomes" id="UP000192266">
    <property type="component" value="Unassembled WGS sequence"/>
</dbReference>
<name>A0A1W1VK89_9BACT</name>
<organism evidence="1 2">
    <name type="scientific">Hymenobacter roseosalivarius DSM 11622</name>
    <dbReference type="NCBI Taxonomy" id="645990"/>
    <lineage>
        <taxon>Bacteria</taxon>
        <taxon>Pseudomonadati</taxon>
        <taxon>Bacteroidota</taxon>
        <taxon>Cytophagia</taxon>
        <taxon>Cytophagales</taxon>
        <taxon>Hymenobacteraceae</taxon>
        <taxon>Hymenobacter</taxon>
    </lineage>
</organism>
<dbReference type="EMBL" id="FWWW01000064">
    <property type="protein sequence ID" value="SMB93481.1"/>
    <property type="molecule type" value="Genomic_DNA"/>
</dbReference>
<proteinExistence type="predicted"/>
<sequence length="84" mass="8946">MTKQREITDQANTLWTCVQAYAGLDSKTAEQATKLAETEDGIVTVVCTPSGGAQTVRLELDKSWLEEISDEALAAAIESADSGI</sequence>
<protein>
    <submittedName>
        <fullName evidence="1">Uncharacterized protein</fullName>
    </submittedName>
</protein>
<dbReference type="RefSeq" id="WP_084444896.1">
    <property type="nucleotide sequence ID" value="NZ_FWWW01000064.1"/>
</dbReference>